<evidence type="ECO:0000256" key="4">
    <source>
        <dbReference type="ARBA" id="ARBA00022963"/>
    </source>
</evidence>
<dbReference type="UniPathway" id="UPA00659"/>
<proteinExistence type="inferred from homology"/>
<dbReference type="SUPFAM" id="SSF52096">
    <property type="entry name" value="ClpP/crotonase"/>
    <property type="match status" value="1"/>
</dbReference>
<dbReference type="InterPro" id="IPR029045">
    <property type="entry name" value="ClpP/crotonase-like_dom_sf"/>
</dbReference>
<dbReference type="GO" id="GO:0003857">
    <property type="term" value="F:(3S)-3-hydroxyacyl-CoA dehydrogenase (NAD+) activity"/>
    <property type="evidence" value="ECO:0007669"/>
    <property type="project" value="UniProtKB-EC"/>
</dbReference>
<dbReference type="InterPro" id="IPR006108">
    <property type="entry name" value="3HC_DH_C"/>
</dbReference>
<evidence type="ECO:0000256" key="1">
    <source>
        <dbReference type="ARBA" id="ARBA00005005"/>
    </source>
</evidence>
<comment type="catalytic activity">
    <reaction evidence="8">
        <text>a (3S)-3-hydroxyacyl-CoA + NAD(+) = a 3-oxoacyl-CoA + NADH + H(+)</text>
        <dbReference type="Rhea" id="RHEA:22432"/>
        <dbReference type="ChEBI" id="CHEBI:15378"/>
        <dbReference type="ChEBI" id="CHEBI:57318"/>
        <dbReference type="ChEBI" id="CHEBI:57540"/>
        <dbReference type="ChEBI" id="CHEBI:57945"/>
        <dbReference type="ChEBI" id="CHEBI:90726"/>
        <dbReference type="EC" id="1.1.1.35"/>
    </reaction>
</comment>
<evidence type="ECO:0000256" key="3">
    <source>
        <dbReference type="ARBA" id="ARBA00022832"/>
    </source>
</evidence>
<evidence type="ECO:0000256" key="5">
    <source>
        <dbReference type="ARBA" id="ARBA00023002"/>
    </source>
</evidence>
<dbReference type="Pfam" id="PF00378">
    <property type="entry name" value="ECH_1"/>
    <property type="match status" value="1"/>
</dbReference>
<dbReference type="PANTHER" id="PTHR48075:SF7">
    <property type="entry name" value="3-HYDROXYACYL-COA DEHYDROGENASE-RELATED"/>
    <property type="match status" value="1"/>
</dbReference>
<dbReference type="Gene3D" id="3.40.50.720">
    <property type="entry name" value="NAD(P)-binding Rossmann-like Domain"/>
    <property type="match status" value="1"/>
</dbReference>
<protein>
    <submittedName>
        <fullName evidence="11">3-hydroxyacyl-CoA dehydrogenase</fullName>
    </submittedName>
</protein>
<dbReference type="Proteomes" id="UP000184476">
    <property type="component" value="Unassembled WGS sequence"/>
</dbReference>
<keyword evidence="6" id="KW-0520">NAD</keyword>
<reference evidence="11 12" key="1">
    <citation type="submission" date="2016-11" db="EMBL/GenBank/DDBJ databases">
        <authorList>
            <person name="Jaros S."/>
            <person name="Januszkiewicz K."/>
            <person name="Wedrychowicz H."/>
        </authorList>
    </citation>
    <scope>NUCLEOTIDE SEQUENCE [LARGE SCALE GENOMIC DNA]</scope>
    <source>
        <strain evidence="11 12">DSM 44666</strain>
    </source>
</reference>
<dbReference type="InterPro" id="IPR008927">
    <property type="entry name" value="6-PGluconate_DH-like_C_sf"/>
</dbReference>
<dbReference type="RefSeq" id="WP_073155253.1">
    <property type="nucleotide sequence ID" value="NZ_FQVL01000008.1"/>
</dbReference>
<evidence type="ECO:0000313" key="12">
    <source>
        <dbReference type="Proteomes" id="UP000184476"/>
    </source>
</evidence>
<dbReference type="InterPro" id="IPR036291">
    <property type="entry name" value="NAD(P)-bd_dom_sf"/>
</dbReference>
<evidence type="ECO:0000256" key="2">
    <source>
        <dbReference type="ARBA" id="ARBA00009463"/>
    </source>
</evidence>
<dbReference type="CDD" id="cd06558">
    <property type="entry name" value="crotonase-like"/>
    <property type="match status" value="1"/>
</dbReference>
<dbReference type="PANTHER" id="PTHR48075">
    <property type="entry name" value="3-HYDROXYACYL-COA DEHYDROGENASE FAMILY PROTEIN"/>
    <property type="match status" value="1"/>
</dbReference>
<keyword evidence="12" id="KW-1185">Reference proteome</keyword>
<dbReference type="Gene3D" id="1.10.1040.50">
    <property type="match status" value="1"/>
</dbReference>
<evidence type="ECO:0000259" key="10">
    <source>
        <dbReference type="Pfam" id="PF02737"/>
    </source>
</evidence>
<dbReference type="Pfam" id="PF02737">
    <property type="entry name" value="3HCDH_N"/>
    <property type="match status" value="1"/>
</dbReference>
<dbReference type="SUPFAM" id="SSF48179">
    <property type="entry name" value="6-phosphogluconate dehydrogenase C-terminal domain-like"/>
    <property type="match status" value="2"/>
</dbReference>
<dbReference type="GO" id="GO:0006635">
    <property type="term" value="P:fatty acid beta-oxidation"/>
    <property type="evidence" value="ECO:0007669"/>
    <property type="project" value="UniProtKB-UniPathway"/>
</dbReference>
<evidence type="ECO:0000256" key="8">
    <source>
        <dbReference type="ARBA" id="ARBA00049556"/>
    </source>
</evidence>
<dbReference type="SUPFAM" id="SSF51735">
    <property type="entry name" value="NAD(P)-binding Rossmann-fold domains"/>
    <property type="match status" value="1"/>
</dbReference>
<feature type="domain" description="3-hydroxyacyl-CoA dehydrogenase NAD binding" evidence="10">
    <location>
        <begin position="2"/>
        <end position="200"/>
    </location>
</feature>
<dbReference type="EMBL" id="FQVL01000008">
    <property type="protein sequence ID" value="SHF12608.1"/>
    <property type="molecule type" value="Genomic_DNA"/>
</dbReference>
<evidence type="ECO:0000256" key="7">
    <source>
        <dbReference type="ARBA" id="ARBA00023098"/>
    </source>
</evidence>
<dbReference type="GO" id="GO:0070403">
    <property type="term" value="F:NAD+ binding"/>
    <property type="evidence" value="ECO:0007669"/>
    <property type="project" value="InterPro"/>
</dbReference>
<dbReference type="Gene3D" id="3.90.226.10">
    <property type="entry name" value="2-enoyl-CoA Hydratase, Chain A, domain 1"/>
    <property type="match status" value="1"/>
</dbReference>
<sequence>MKVAVLGAGVMGAAIAAHCANVGIKTLLLDILPTALNEEEMRLGLTLSDSRVRNRFAQQGLNRLSKERPSPIYSPEVLSNIEIGNMTDHLSRLAEVDWIIEVVVEQLPIKQQLFAQIEQYWQPGTIVSSNTSGISLHEMVRERTAAFRAHFLGTHFFNPPRYMKLLELIPTEWTKKKVVNQVQDWAEERLGKGVVICKDTPNFIANRIGTYGIQVTLQAMERFALRFDAVDAITGRLMGRPKSATFRTLDLVGLDTYCHVVRNVLDRSSDEEDQSVFQLSSSIDQLVQKGWLGQKSGQGFYLKDGSGIKVLDTTSFQYVKRENYITPAMMQAKQIGSLPKRLQLLLFADDPAGKFAWEITKKILLYSARQISDIADHPLQIDQAMRWGFHWELGPFEVWEALGVEKVAERMKQEGDKLPAWIESLLRKEHPSFYPQVEGSIKIAHPSGALIDYPIHDKAIPLKNWRKSSHVITQNQGGTLLDLGDGIACLDFHAPKGAIGPDFINILQRSIDEVDRRFRGLVIGSVAPHFCVGANLMLMLLEAQEQNWDEIEGIIRSFQQTLASIRTVEKPVVVAPYGRTLGGGVELCLPADQVQASTETYMGLVETAVGLIPAGGGCKEMLVRMTKNAKHPVARQEAVNQLFQQIALATVSTSAEEARRLGYLRSIDRTTIRNDQLLFDAKQQVTALAETGYRASSIGKLAVVGNTGYSTLKMAIYDFQLAGKLTDHDVTIAEKLAYVLAGGDLPEGTEVTEEYLLDLEREAFLHLIDQPKTQARMQYMLRTGKPLRN</sequence>
<dbReference type="Pfam" id="PF00725">
    <property type="entry name" value="3HCDH"/>
    <property type="match status" value="1"/>
</dbReference>
<evidence type="ECO:0000313" key="11">
    <source>
        <dbReference type="EMBL" id="SHF12608.1"/>
    </source>
</evidence>
<keyword evidence="4" id="KW-0442">Lipid degradation</keyword>
<organism evidence="11 12">
    <name type="scientific">Seinonella peptonophila</name>
    <dbReference type="NCBI Taxonomy" id="112248"/>
    <lineage>
        <taxon>Bacteria</taxon>
        <taxon>Bacillati</taxon>
        <taxon>Bacillota</taxon>
        <taxon>Bacilli</taxon>
        <taxon>Bacillales</taxon>
        <taxon>Thermoactinomycetaceae</taxon>
        <taxon>Seinonella</taxon>
    </lineage>
</organism>
<evidence type="ECO:0000259" key="9">
    <source>
        <dbReference type="Pfam" id="PF00725"/>
    </source>
</evidence>
<accession>A0A1M4Z3T2</accession>
<feature type="domain" description="3-hydroxyacyl-CoA dehydrogenase C-terminal" evidence="9">
    <location>
        <begin position="203"/>
        <end position="301"/>
    </location>
</feature>
<dbReference type="OrthoDB" id="9771883at2"/>
<evidence type="ECO:0000256" key="6">
    <source>
        <dbReference type="ARBA" id="ARBA00023027"/>
    </source>
</evidence>
<gene>
    <name evidence="11" type="ORF">SAMN05444392_10817</name>
</gene>
<dbReference type="STRING" id="112248.SAMN05444392_10817"/>
<dbReference type="AlphaFoldDB" id="A0A1M4Z3T2"/>
<comment type="similarity">
    <text evidence="2">Belongs to the 3-hydroxyacyl-CoA dehydrogenase family.</text>
</comment>
<dbReference type="InterPro" id="IPR006176">
    <property type="entry name" value="3-OHacyl-CoA_DH_NAD-bd"/>
</dbReference>
<dbReference type="InterPro" id="IPR001753">
    <property type="entry name" value="Enoyl-CoA_hydra/iso"/>
</dbReference>
<keyword evidence="3" id="KW-0276">Fatty acid metabolism</keyword>
<keyword evidence="5" id="KW-0560">Oxidoreductase</keyword>
<comment type="pathway">
    <text evidence="1">Lipid metabolism; fatty acid beta-oxidation.</text>
</comment>
<keyword evidence="7" id="KW-0443">Lipid metabolism</keyword>
<name>A0A1M4Z3T2_9BACL</name>